<comment type="caution">
    <text evidence="1">The sequence shown here is derived from an EMBL/GenBank/DDBJ whole genome shotgun (WGS) entry which is preliminary data.</text>
</comment>
<dbReference type="Proteomes" id="UP001488805">
    <property type="component" value="Unassembled WGS sequence"/>
</dbReference>
<evidence type="ECO:0000313" key="2">
    <source>
        <dbReference type="Proteomes" id="UP001488805"/>
    </source>
</evidence>
<organism evidence="1 2">
    <name type="scientific">Zoarces viviparus</name>
    <name type="common">Viviparous eelpout</name>
    <name type="synonym">Blennius viviparus</name>
    <dbReference type="NCBI Taxonomy" id="48416"/>
    <lineage>
        <taxon>Eukaryota</taxon>
        <taxon>Metazoa</taxon>
        <taxon>Chordata</taxon>
        <taxon>Craniata</taxon>
        <taxon>Vertebrata</taxon>
        <taxon>Euteleostomi</taxon>
        <taxon>Actinopterygii</taxon>
        <taxon>Neopterygii</taxon>
        <taxon>Teleostei</taxon>
        <taxon>Neoteleostei</taxon>
        <taxon>Acanthomorphata</taxon>
        <taxon>Eupercaria</taxon>
        <taxon>Perciformes</taxon>
        <taxon>Cottioidei</taxon>
        <taxon>Zoarcales</taxon>
        <taxon>Zoarcidae</taxon>
        <taxon>Zoarcinae</taxon>
        <taxon>Zoarces</taxon>
    </lineage>
</organism>
<protein>
    <recommendedName>
        <fullName evidence="3">Double zinc ribbon domain-containing protein</fullName>
    </recommendedName>
</protein>
<reference evidence="1 2" key="1">
    <citation type="journal article" date="2024" name="Genome Biol. Evol.">
        <title>Chromosome-level genome assembly of the viviparous eelpout Zoarces viviparus.</title>
        <authorList>
            <person name="Fuhrmann N."/>
            <person name="Brasseur M.V."/>
            <person name="Bakowski C.E."/>
            <person name="Podsiadlowski L."/>
            <person name="Prost S."/>
            <person name="Krehenwinkel H."/>
            <person name="Mayer C."/>
        </authorList>
    </citation>
    <scope>NUCLEOTIDE SEQUENCE [LARGE SCALE GENOMIC DNA]</scope>
    <source>
        <strain evidence="1">NO-MEL_2022_Ind0_liver</strain>
    </source>
</reference>
<name>A0AAW1EN44_ZOAVI</name>
<proteinExistence type="predicted"/>
<accession>A0AAW1EN44</accession>
<keyword evidence="2" id="KW-1185">Reference proteome</keyword>
<dbReference type="EMBL" id="JBCEZU010000156">
    <property type="protein sequence ID" value="KAK9523796.1"/>
    <property type="molecule type" value="Genomic_DNA"/>
</dbReference>
<gene>
    <name evidence="1" type="ORF">VZT92_017688</name>
</gene>
<evidence type="ECO:0008006" key="3">
    <source>
        <dbReference type="Google" id="ProtNLM"/>
    </source>
</evidence>
<sequence>MFDFPGCRTCLAPLQPDDGHDLCPSCLGLEHLREGLSENPCMNCGIMPQAVRAARFAEADHLTGMVDLPLSGQLDPAQPTRSKRHSSRVLSLKLTGGTPISEATILVKRVSSLPSHYKYCLPDLFPQ</sequence>
<evidence type="ECO:0000313" key="1">
    <source>
        <dbReference type="EMBL" id="KAK9523796.1"/>
    </source>
</evidence>
<dbReference type="AlphaFoldDB" id="A0AAW1EN44"/>